<keyword evidence="2" id="KW-0812">Transmembrane</keyword>
<protein>
    <submittedName>
        <fullName evidence="3">Uncharacterized protein</fullName>
    </submittedName>
</protein>
<feature type="region of interest" description="Disordered" evidence="1">
    <location>
        <begin position="1"/>
        <end position="20"/>
    </location>
</feature>
<organism evidence="3">
    <name type="scientific">Florenciella parvula</name>
    <dbReference type="NCBI Taxonomy" id="236787"/>
    <lineage>
        <taxon>Eukaryota</taxon>
        <taxon>Sar</taxon>
        <taxon>Stramenopiles</taxon>
        <taxon>Ochrophyta</taxon>
        <taxon>Dictyochophyceae</taxon>
        <taxon>Florenciellales</taxon>
        <taxon>Florenciella</taxon>
    </lineage>
</organism>
<evidence type="ECO:0000256" key="2">
    <source>
        <dbReference type="SAM" id="Phobius"/>
    </source>
</evidence>
<accession>A0A7S2G2R4</accession>
<name>A0A7S2G2R4_9STRA</name>
<gene>
    <name evidence="3" type="ORF">FPAR1323_LOCUS11928</name>
</gene>
<feature type="transmembrane region" description="Helical" evidence="2">
    <location>
        <begin position="37"/>
        <end position="56"/>
    </location>
</feature>
<dbReference type="EMBL" id="HBGT01022876">
    <property type="protein sequence ID" value="CAD9429148.1"/>
    <property type="molecule type" value="Transcribed_RNA"/>
</dbReference>
<reference evidence="3" key="1">
    <citation type="submission" date="2021-01" db="EMBL/GenBank/DDBJ databases">
        <authorList>
            <person name="Corre E."/>
            <person name="Pelletier E."/>
            <person name="Niang G."/>
            <person name="Scheremetjew M."/>
            <person name="Finn R."/>
            <person name="Kale V."/>
            <person name="Holt S."/>
            <person name="Cochrane G."/>
            <person name="Meng A."/>
            <person name="Brown T."/>
            <person name="Cohen L."/>
        </authorList>
    </citation>
    <scope>NUCLEOTIDE SEQUENCE</scope>
    <source>
        <strain evidence="3">RCC1693</strain>
    </source>
</reference>
<keyword evidence="2" id="KW-1133">Transmembrane helix</keyword>
<sequence>MSDVEAQKAEGETDKASLTEDPKELMRQAIRKRHRNYLVGFFVVVFFILIISFCAFRQPRISWRKFLQEGTDSNGDKVYTVYMQYKNTNWYPIHFGQMKAPLISYGAEGSQSTGTEVGTCTFKAFECQARVSTFYPAKCMRTCTLDYSETESSFVEYVEDECGKGAGSSLYMAGKSTATNGPSTFNVQMSDSYFYSC</sequence>
<evidence type="ECO:0000313" key="3">
    <source>
        <dbReference type="EMBL" id="CAD9429148.1"/>
    </source>
</evidence>
<evidence type="ECO:0000256" key="1">
    <source>
        <dbReference type="SAM" id="MobiDB-lite"/>
    </source>
</evidence>
<dbReference type="AlphaFoldDB" id="A0A7S2G2R4"/>
<proteinExistence type="predicted"/>
<keyword evidence="2" id="KW-0472">Membrane</keyword>